<protein>
    <submittedName>
        <fullName evidence="3">DUF255 domain-containing protein</fullName>
    </submittedName>
</protein>
<name>A0A545TSM7_9GAMM</name>
<dbReference type="SUPFAM" id="SSF48208">
    <property type="entry name" value="Six-hairpin glycosidases"/>
    <property type="match status" value="1"/>
</dbReference>
<accession>A0A545TSM7</accession>
<dbReference type="GO" id="GO:0005975">
    <property type="term" value="P:carbohydrate metabolic process"/>
    <property type="evidence" value="ECO:0007669"/>
    <property type="project" value="InterPro"/>
</dbReference>
<gene>
    <name evidence="3" type="ORF">FLL46_26265</name>
</gene>
<feature type="domain" description="Thiol:disulfide interchange protein DsbD N-terminal" evidence="2">
    <location>
        <begin position="659"/>
        <end position="755"/>
    </location>
</feature>
<reference evidence="3 4" key="1">
    <citation type="submission" date="2019-07" db="EMBL/GenBank/DDBJ databases">
        <title>Draft genome for Aliikangiella sp. M105.</title>
        <authorList>
            <person name="Wang G."/>
        </authorList>
    </citation>
    <scope>NUCLEOTIDE SEQUENCE [LARGE SCALE GENOMIC DNA]</scope>
    <source>
        <strain evidence="3 4">M105</strain>
    </source>
</reference>
<dbReference type="InterPro" id="IPR004879">
    <property type="entry name" value="Ssp411-like_TRX"/>
</dbReference>
<dbReference type="RefSeq" id="WP_142935313.1">
    <property type="nucleotide sequence ID" value="NZ_ML660174.1"/>
</dbReference>
<organism evidence="3 4">
    <name type="scientific">Aliikangiella coralliicola</name>
    <dbReference type="NCBI Taxonomy" id="2592383"/>
    <lineage>
        <taxon>Bacteria</taxon>
        <taxon>Pseudomonadati</taxon>
        <taxon>Pseudomonadota</taxon>
        <taxon>Gammaproteobacteria</taxon>
        <taxon>Oceanospirillales</taxon>
        <taxon>Pleioneaceae</taxon>
        <taxon>Aliikangiella</taxon>
    </lineage>
</organism>
<evidence type="ECO:0000259" key="1">
    <source>
        <dbReference type="Pfam" id="PF03190"/>
    </source>
</evidence>
<feature type="domain" description="Spermatogenesis-associated protein 20-like TRX" evidence="1">
    <location>
        <begin position="64"/>
        <end position="216"/>
    </location>
</feature>
<dbReference type="PANTHER" id="PTHR42899:SF1">
    <property type="entry name" value="SPERMATOGENESIS-ASSOCIATED PROTEIN 20"/>
    <property type="match status" value="1"/>
</dbReference>
<proteinExistence type="predicted"/>
<dbReference type="SUPFAM" id="SSF52833">
    <property type="entry name" value="Thioredoxin-like"/>
    <property type="match status" value="1"/>
</dbReference>
<keyword evidence="4" id="KW-1185">Reference proteome</keyword>
<evidence type="ECO:0000313" key="3">
    <source>
        <dbReference type="EMBL" id="TQV80226.1"/>
    </source>
</evidence>
<dbReference type="InterPro" id="IPR008928">
    <property type="entry name" value="6-hairpin_glycosidase_sf"/>
</dbReference>
<dbReference type="Gene3D" id="1.50.10.10">
    <property type="match status" value="1"/>
</dbReference>
<dbReference type="Proteomes" id="UP000315439">
    <property type="component" value="Unassembled WGS sequence"/>
</dbReference>
<sequence length="760" mass="87097">MKIWVLFFFAISIVLNANKINAELLPPPGISQSEIEQFGRWQRYFNENKKSLASRLKKEPAYLNELIYSQSPYLEQHAFNPINWKSWSSELLNQAKKNNKLIFLSIGYSTCHWCHTMEKESFVDVEIARILNRNFYSIKVDREELPHIDDYYSAALEHVKGSAGWPITAIINSDGLPVFIDSYLPKEKLRKLLGRVGSIWRTQPEFLLASAKNIDELINNRFNQTIGTSANKINFETINQKLLAALDPVNGGFSGAAKFPSEAMLLYVLDQLRRGKNTDLEKALKLQLDKMIQGGLYDHISGGFHRYSTDPGWVVPHYEKMLYNQAQLVSVYSQAYQYFRDPVYFDVVESTIKFMLTELYDENGGFWSAIDADFNGEEGGYYLWTPDELALFNLDKLAYETYQIPGSQKLGVVFPKKQLSPDLKKTISSHKEILVNARKKRGSPHIDQKVITGWNALAIKALIDAETILETGSLVRVAEKLADKFWKERYQESTGMISRVGFKGEKLLRSYLDDYAYFCDALIALYDVSDDIKWLKKAQILKHQATKLFLDAEGALYNIAPRQNLLSLKKSQDGELYAASAVMLGVIWKLDKRLGEEGLKKKFSKLIAVKESKIAKETLNHLYSALSLQDSKEGSTWHRRYFASAKGRLNIKCSEYTANRHCRELSINVKLEDGWHINSNQPLQNYLIPTKIDIPEGVEVTYPEEKRVKLGFQDEALSVYEGSFEIRLKNRTKNRLHLTLPLQACNDRICLLPESLKFVM</sequence>
<dbReference type="InterPro" id="IPR036249">
    <property type="entry name" value="Thioredoxin-like_sf"/>
</dbReference>
<dbReference type="InterPro" id="IPR024705">
    <property type="entry name" value="Ssp411"/>
</dbReference>
<dbReference type="OrthoDB" id="9762614at2"/>
<dbReference type="Pfam" id="PF03190">
    <property type="entry name" value="Thioredox_DsbH"/>
    <property type="match status" value="1"/>
</dbReference>
<evidence type="ECO:0000259" key="2">
    <source>
        <dbReference type="Pfam" id="PF11412"/>
    </source>
</evidence>
<dbReference type="Gene3D" id="3.40.30.10">
    <property type="entry name" value="Glutaredoxin"/>
    <property type="match status" value="1"/>
</dbReference>
<dbReference type="EMBL" id="VIKS01000018">
    <property type="protein sequence ID" value="TQV80226.1"/>
    <property type="molecule type" value="Genomic_DNA"/>
</dbReference>
<dbReference type="PANTHER" id="PTHR42899">
    <property type="entry name" value="SPERMATOGENESIS-ASSOCIATED PROTEIN 20"/>
    <property type="match status" value="1"/>
</dbReference>
<evidence type="ECO:0000313" key="4">
    <source>
        <dbReference type="Proteomes" id="UP000315439"/>
    </source>
</evidence>
<dbReference type="AlphaFoldDB" id="A0A545TSM7"/>
<dbReference type="InterPro" id="IPR028250">
    <property type="entry name" value="DsbDN"/>
</dbReference>
<dbReference type="Pfam" id="PF11412">
    <property type="entry name" value="DsbD_N"/>
    <property type="match status" value="1"/>
</dbReference>
<dbReference type="InterPro" id="IPR012341">
    <property type="entry name" value="6hp_glycosidase-like_sf"/>
</dbReference>
<comment type="caution">
    <text evidence="3">The sequence shown here is derived from an EMBL/GenBank/DDBJ whole genome shotgun (WGS) entry which is preliminary data.</text>
</comment>